<comment type="caution">
    <text evidence="2">The sequence shown here is derived from an EMBL/GenBank/DDBJ whole genome shotgun (WGS) entry which is preliminary data.</text>
</comment>
<reference evidence="2 3" key="1">
    <citation type="journal article" date="2019" name="J. Hered.">
        <title>An Improved Genome Assembly for Drosophila navojoa, the Basal Species in the mojavensis Cluster.</title>
        <authorList>
            <person name="Vanderlinde T."/>
            <person name="Dupim E.G."/>
            <person name="Nazario-Yepiz N.O."/>
            <person name="Carvalho A.B."/>
        </authorList>
    </citation>
    <scope>NUCLEOTIDE SEQUENCE [LARGE SCALE GENOMIC DNA]</scope>
    <source>
        <strain evidence="2">Navoj_Jal97</strain>
        <tissue evidence="2">Whole organism</tissue>
    </source>
</reference>
<name>A0A484B2C1_DRONA</name>
<evidence type="ECO:0000256" key="1">
    <source>
        <dbReference type="SAM" id="MobiDB-lite"/>
    </source>
</evidence>
<dbReference type="EMBL" id="LSRL02000187">
    <property type="protein sequence ID" value="TDG42956.1"/>
    <property type="molecule type" value="Genomic_DNA"/>
</dbReference>
<gene>
    <name evidence="2" type="ORF">AWZ03_010625</name>
</gene>
<evidence type="ECO:0000313" key="3">
    <source>
        <dbReference type="Proteomes" id="UP000295192"/>
    </source>
</evidence>
<dbReference type="AlphaFoldDB" id="A0A484B2C1"/>
<proteinExistence type="predicted"/>
<feature type="compositionally biased region" description="Acidic residues" evidence="1">
    <location>
        <begin position="46"/>
        <end position="66"/>
    </location>
</feature>
<accession>A0A484B2C1</accession>
<dbReference type="PROSITE" id="PS51257">
    <property type="entry name" value="PROKAR_LIPOPROTEIN"/>
    <property type="match status" value="1"/>
</dbReference>
<keyword evidence="3" id="KW-1185">Reference proteome</keyword>
<organism evidence="2 3">
    <name type="scientific">Drosophila navojoa</name>
    <name type="common">Fruit fly</name>
    <dbReference type="NCBI Taxonomy" id="7232"/>
    <lineage>
        <taxon>Eukaryota</taxon>
        <taxon>Metazoa</taxon>
        <taxon>Ecdysozoa</taxon>
        <taxon>Arthropoda</taxon>
        <taxon>Hexapoda</taxon>
        <taxon>Insecta</taxon>
        <taxon>Pterygota</taxon>
        <taxon>Neoptera</taxon>
        <taxon>Endopterygota</taxon>
        <taxon>Diptera</taxon>
        <taxon>Brachycera</taxon>
        <taxon>Muscomorpha</taxon>
        <taxon>Ephydroidea</taxon>
        <taxon>Drosophilidae</taxon>
        <taxon>Drosophila</taxon>
    </lineage>
</organism>
<protein>
    <submittedName>
        <fullName evidence="2">Uncharacterized protein</fullName>
    </submittedName>
</protein>
<dbReference type="Proteomes" id="UP000295192">
    <property type="component" value="Unassembled WGS sequence"/>
</dbReference>
<feature type="region of interest" description="Disordered" evidence="1">
    <location>
        <begin position="37"/>
        <end position="74"/>
    </location>
</feature>
<evidence type="ECO:0000313" key="2">
    <source>
        <dbReference type="EMBL" id="TDG42956.1"/>
    </source>
</evidence>
<sequence>MRRERNHRHNGQQRPHHYDDRHRCVVIMAISYGCSVDDRDDGNIEYNDEDDGDDGDDDGDDDEEEAPATRWSGVDGLGWDGMGCCHNGADANGFNMRLSCDRRQNITSITADRRARDDDDGDDGECDAYDCRCDWGPAWLLEQRAI</sequence>